<dbReference type="RefSeq" id="WP_163283075.1">
    <property type="nucleotide sequence ID" value="NZ_JAAGVY010000002.1"/>
</dbReference>
<accession>A0A7K3WND1</accession>
<comment type="caution">
    <text evidence="1">The sequence shown here is derived from an EMBL/GenBank/DDBJ whole genome shotgun (WGS) entry which is preliminary data.</text>
</comment>
<dbReference type="EMBL" id="JAAGVY010000002">
    <property type="protein sequence ID" value="NEN22372.1"/>
    <property type="molecule type" value="Genomic_DNA"/>
</dbReference>
<reference evidence="1 2" key="1">
    <citation type="submission" date="2020-02" db="EMBL/GenBank/DDBJ databases">
        <title>Out from the shadows clarifying the taxonomy of the family Cryomorphaceae and related taxa by utilizing the GTDB taxonomic framework.</title>
        <authorList>
            <person name="Bowman J.P."/>
        </authorList>
    </citation>
    <scope>NUCLEOTIDE SEQUENCE [LARGE SCALE GENOMIC DNA]</scope>
    <source>
        <strain evidence="1 2">QSSC 1-22</strain>
    </source>
</reference>
<protein>
    <submittedName>
        <fullName evidence="1">Uncharacterized protein</fullName>
    </submittedName>
</protein>
<keyword evidence="2" id="KW-1185">Reference proteome</keyword>
<dbReference type="Proteomes" id="UP000486602">
    <property type="component" value="Unassembled WGS sequence"/>
</dbReference>
<organism evidence="1 2">
    <name type="scientific">Cryomorpha ignava</name>
    <dbReference type="NCBI Taxonomy" id="101383"/>
    <lineage>
        <taxon>Bacteria</taxon>
        <taxon>Pseudomonadati</taxon>
        <taxon>Bacteroidota</taxon>
        <taxon>Flavobacteriia</taxon>
        <taxon>Flavobacteriales</taxon>
        <taxon>Cryomorphaceae</taxon>
        <taxon>Cryomorpha</taxon>
    </lineage>
</organism>
<name>A0A7K3WND1_9FLAO</name>
<evidence type="ECO:0000313" key="2">
    <source>
        <dbReference type="Proteomes" id="UP000486602"/>
    </source>
</evidence>
<dbReference type="AlphaFoldDB" id="A0A7K3WND1"/>
<evidence type="ECO:0000313" key="1">
    <source>
        <dbReference type="EMBL" id="NEN22372.1"/>
    </source>
</evidence>
<sequence length="105" mass="12168">MGIELANKRLQSELDIDIEKLTTLTKNELQNYLYTRHLTPKHMESLADYLKVIGQSARDPNTGRARLFFVTAIELLDISDEVSKIMSFDRVRKKAEIENLIQQCE</sequence>
<proteinExistence type="predicted"/>
<gene>
    <name evidence="1" type="ORF">G3O08_02505</name>
</gene>